<gene>
    <name evidence="3" type="ORF">SAMN04488523_11923</name>
</gene>
<protein>
    <submittedName>
        <fullName evidence="3">Predicted amidohydrolase</fullName>
    </submittedName>
</protein>
<dbReference type="AlphaFoldDB" id="A0A1I2G3Y8"/>
<dbReference type="PROSITE" id="PS50263">
    <property type="entry name" value="CN_HYDROLASE"/>
    <property type="match status" value="1"/>
</dbReference>
<dbReference type="Pfam" id="PF00795">
    <property type="entry name" value="CN_hydrolase"/>
    <property type="match status" value="1"/>
</dbReference>
<dbReference type="InterPro" id="IPR036526">
    <property type="entry name" value="C-N_Hydrolase_sf"/>
</dbReference>
<organism evidence="3 4">
    <name type="scientific">Sulfitobacter brevis</name>
    <dbReference type="NCBI Taxonomy" id="74348"/>
    <lineage>
        <taxon>Bacteria</taxon>
        <taxon>Pseudomonadati</taxon>
        <taxon>Pseudomonadota</taxon>
        <taxon>Alphaproteobacteria</taxon>
        <taxon>Rhodobacterales</taxon>
        <taxon>Roseobacteraceae</taxon>
        <taxon>Sulfitobacter</taxon>
    </lineage>
</organism>
<evidence type="ECO:0000313" key="4">
    <source>
        <dbReference type="Proteomes" id="UP000198977"/>
    </source>
</evidence>
<accession>A0A1I2G3Y8</accession>
<keyword evidence="1 3" id="KW-0378">Hydrolase</keyword>
<sequence>MLEMRNCRLVPLPLEGRADPAQIAVQTFEPELPFMIIACAAYPLDILPSWAAYEDKLAAWVSEAAGQGADLLVFPEYGAMELATLAGLEVAGDLEASLHAVSDRLADADALHVKLAAEYGVHIVAASGPADTATRPVNRARLITPTGQIGVQDKQIMTRFEAEIWDVIPGDPLQVFDTALGKIGILICYDSEFPLLGRALTECDIIAVPSVTEALAGYWRVRIGTMARALENQCITAMSSVVGDADWSEALGTSFGAGGIYGPPDVGFPATGVLAAGTLNQPGWTYAEVDLAQVAHVRADGVVLNRRHWDGQSGRDAPANNVRLR</sequence>
<dbReference type="SUPFAM" id="SSF56317">
    <property type="entry name" value="Carbon-nitrogen hydrolase"/>
    <property type="match status" value="1"/>
</dbReference>
<name>A0A1I2G3Y8_9RHOB</name>
<dbReference type="EMBL" id="FOMW01000019">
    <property type="protein sequence ID" value="SFF11849.1"/>
    <property type="molecule type" value="Genomic_DNA"/>
</dbReference>
<reference evidence="3 4" key="1">
    <citation type="submission" date="2016-10" db="EMBL/GenBank/DDBJ databases">
        <authorList>
            <person name="de Groot N.N."/>
        </authorList>
    </citation>
    <scope>NUCLEOTIDE SEQUENCE [LARGE SCALE GENOMIC DNA]</scope>
    <source>
        <strain evidence="3 4">DSM 11443</strain>
    </source>
</reference>
<dbReference type="STRING" id="74348.SAMN04488523_11923"/>
<dbReference type="Gene3D" id="3.60.110.10">
    <property type="entry name" value="Carbon-nitrogen hydrolase"/>
    <property type="match status" value="1"/>
</dbReference>
<dbReference type="GO" id="GO:0016811">
    <property type="term" value="F:hydrolase activity, acting on carbon-nitrogen (but not peptide) bonds, in linear amides"/>
    <property type="evidence" value="ECO:0007669"/>
    <property type="project" value="TreeGrafter"/>
</dbReference>
<proteinExistence type="predicted"/>
<dbReference type="CDD" id="cd07574">
    <property type="entry name" value="nitrilase_Rim1_like"/>
    <property type="match status" value="1"/>
</dbReference>
<keyword evidence="4" id="KW-1185">Reference proteome</keyword>
<evidence type="ECO:0000259" key="2">
    <source>
        <dbReference type="PROSITE" id="PS50263"/>
    </source>
</evidence>
<evidence type="ECO:0000313" key="3">
    <source>
        <dbReference type="EMBL" id="SFF11849.1"/>
    </source>
</evidence>
<dbReference type="InterPro" id="IPR050345">
    <property type="entry name" value="Aliph_Amidase/BUP"/>
</dbReference>
<dbReference type="InterPro" id="IPR003010">
    <property type="entry name" value="C-N_Hydrolase"/>
</dbReference>
<feature type="domain" description="CN hydrolase" evidence="2">
    <location>
        <begin position="35"/>
        <end position="291"/>
    </location>
</feature>
<evidence type="ECO:0000256" key="1">
    <source>
        <dbReference type="ARBA" id="ARBA00022801"/>
    </source>
</evidence>
<dbReference type="Proteomes" id="UP000198977">
    <property type="component" value="Unassembled WGS sequence"/>
</dbReference>
<dbReference type="PANTHER" id="PTHR43674">
    <property type="entry name" value="NITRILASE C965.09-RELATED"/>
    <property type="match status" value="1"/>
</dbReference>
<dbReference type="PANTHER" id="PTHR43674:SF16">
    <property type="entry name" value="CARBON-NITROGEN FAMILY, PUTATIVE (AFU_ORTHOLOGUE AFUA_5G02350)-RELATED"/>
    <property type="match status" value="1"/>
</dbReference>